<evidence type="ECO:0000313" key="3">
    <source>
        <dbReference type="Proteomes" id="UP000749559"/>
    </source>
</evidence>
<dbReference type="Pfam" id="PF00610">
    <property type="entry name" value="DEP"/>
    <property type="match status" value="1"/>
</dbReference>
<evidence type="ECO:0000313" key="2">
    <source>
        <dbReference type="EMBL" id="CAH1773460.1"/>
    </source>
</evidence>
<dbReference type="PANTHER" id="PTHR16206:SF4">
    <property type="entry name" value="PROTEIN LET-99"/>
    <property type="match status" value="1"/>
</dbReference>
<dbReference type="Gene3D" id="1.10.555.10">
    <property type="entry name" value="Rho GTPase activation protein"/>
    <property type="match status" value="1"/>
</dbReference>
<sequence>MDKPSTVLGPYRATRLWNDIIRTFRTQMPIGRHRRHMRTFDNCFVASDGVDWLHGCLVRNPNFGPEVTRSQTIQLLDKFSKAGVFEEVKTRSSREPFEDNGRLYRFTHSSPIKSLRTPLSTRTNTIRHNPNTGGAKIDPDKLKTVTCVPETGIPQCRLVAKKLTNDEIEEIWKTMYIARVDKVLGMSCTDGILNDDQITTKHIIHNMTLVSKNGVVSNIKKEDQLPHWVMSAMKCLAQWPDRIEEGLPNYPGFERDVFKVVQDYFKNLQEPLVTFQLYDVFANILLRGENLNKCANNNDSVDSNSFGSRPGSSFRFPSRLASFGSVENLLMNMTMNAQSSMLEPDTQPDKMTHHPSGASLELSKINAVPERDSISEQYDSSPRLKFETAFFGPDNEAVTRVYETRELFERQAAQGTSQPSSWFSRGSIYSTSKYGSTSNFDSLRNVHTDYNSPDSNIAYAQKYYSTTNLLGNNGNNQEYVNGNNHIRHSQRYYSTSDVNKDHGNHFQSGTLGQRYANTDSLSTLGSQDLRFQSTNTLANEVFVDDYGYQVPIRPPRQSITNPPRHNSAPGTPQQRHMYNQGTPLSRGFQNTGGQGHYQGISSNQYEYQRGTPPVYKAPPRYNTGNVNHQPVLCGATLRDHNINTSHNNTGGSSSSYHSAQSHLSGDHSLANISNQSVASTPDEALQFQRRLAMPYRTKSGFSQRENELNVHLHETPTNSRPSLGSTTSLYSPGGHSRIQESLQMACLLIPPANRRKLHLLFRLMTRMSENPKLQDLEPNLPTRSLMLQTFTRCIIRSEKEADLDEQMTLRLVTFLLDNYSEILKVPEDFKLDTENKIAHVRRSRIMYSSVQDKTNQVTYCEQISQDEYESQKLSSSQLAIASLLDDIINHPRMSEKDKKKKLKQFKLTYPAVYERKFPTHALEKEALPKKPKIKKPLLITQSLSKLKAMRF</sequence>
<dbReference type="Proteomes" id="UP000749559">
    <property type="component" value="Unassembled WGS sequence"/>
</dbReference>
<dbReference type="InterPro" id="IPR036388">
    <property type="entry name" value="WH-like_DNA-bd_sf"/>
</dbReference>
<dbReference type="InterPro" id="IPR000591">
    <property type="entry name" value="DEP_dom"/>
</dbReference>
<dbReference type="Gene3D" id="1.10.10.10">
    <property type="entry name" value="Winged helix-like DNA-binding domain superfamily/Winged helix DNA-binding domain"/>
    <property type="match status" value="1"/>
</dbReference>
<reference evidence="2" key="1">
    <citation type="submission" date="2022-03" db="EMBL/GenBank/DDBJ databases">
        <authorList>
            <person name="Martin C."/>
        </authorList>
    </citation>
    <scope>NUCLEOTIDE SEQUENCE</scope>
</reference>
<dbReference type="PROSITE" id="PS50186">
    <property type="entry name" value="DEP"/>
    <property type="match status" value="1"/>
</dbReference>
<dbReference type="PANTHER" id="PTHR16206">
    <property type="entry name" value="DEP DOMAIN-CONTAINING"/>
    <property type="match status" value="1"/>
</dbReference>
<accession>A0A8J1UCT8</accession>
<dbReference type="InterPro" id="IPR036390">
    <property type="entry name" value="WH_DNA-bd_sf"/>
</dbReference>
<dbReference type="InterPro" id="IPR008936">
    <property type="entry name" value="Rho_GTPase_activation_prot"/>
</dbReference>
<gene>
    <name evidence="2" type="ORF">OFUS_LOCUS1057</name>
</gene>
<feature type="region of interest" description="Disordered" evidence="1">
    <location>
        <begin position="554"/>
        <end position="600"/>
    </location>
</feature>
<dbReference type="SUPFAM" id="SSF46785">
    <property type="entry name" value="Winged helix' DNA-binding domain"/>
    <property type="match status" value="1"/>
</dbReference>
<feature type="region of interest" description="Disordered" evidence="1">
    <location>
        <begin position="640"/>
        <end position="666"/>
    </location>
</feature>
<organism evidence="2 3">
    <name type="scientific">Owenia fusiformis</name>
    <name type="common">Polychaete worm</name>
    <dbReference type="NCBI Taxonomy" id="6347"/>
    <lineage>
        <taxon>Eukaryota</taxon>
        <taxon>Metazoa</taxon>
        <taxon>Spiralia</taxon>
        <taxon>Lophotrochozoa</taxon>
        <taxon>Annelida</taxon>
        <taxon>Polychaeta</taxon>
        <taxon>Sedentaria</taxon>
        <taxon>Canalipalpata</taxon>
        <taxon>Sabellida</taxon>
        <taxon>Oweniida</taxon>
        <taxon>Oweniidae</taxon>
        <taxon>Owenia</taxon>
    </lineage>
</organism>
<dbReference type="AlphaFoldDB" id="A0A8J1UCT8"/>
<name>A0A8J1UCT8_OWEFU</name>
<feature type="compositionally biased region" description="Low complexity" evidence="1">
    <location>
        <begin position="642"/>
        <end position="663"/>
    </location>
</feature>
<feature type="compositionally biased region" description="Polar residues" evidence="1">
    <location>
        <begin position="557"/>
        <end position="589"/>
    </location>
</feature>
<dbReference type="OrthoDB" id="524326at2759"/>
<proteinExistence type="predicted"/>
<comment type="caution">
    <text evidence="2">The sequence shown here is derived from an EMBL/GenBank/DDBJ whole genome shotgun (WGS) entry which is preliminary data.</text>
</comment>
<dbReference type="EMBL" id="CAIIXF020000001">
    <property type="protein sequence ID" value="CAH1773460.1"/>
    <property type="molecule type" value="Genomic_DNA"/>
</dbReference>
<evidence type="ECO:0000256" key="1">
    <source>
        <dbReference type="SAM" id="MobiDB-lite"/>
    </source>
</evidence>
<keyword evidence="3" id="KW-1185">Reference proteome</keyword>
<dbReference type="SUPFAM" id="SSF48350">
    <property type="entry name" value="GTPase activation domain, GAP"/>
    <property type="match status" value="1"/>
</dbReference>
<dbReference type="GO" id="GO:0035556">
    <property type="term" value="P:intracellular signal transduction"/>
    <property type="evidence" value="ECO:0007669"/>
    <property type="project" value="InterPro"/>
</dbReference>
<protein>
    <submittedName>
        <fullName evidence="2">Uncharacterized protein</fullName>
    </submittedName>
</protein>
<dbReference type="SMART" id="SM00049">
    <property type="entry name" value="DEP"/>
    <property type="match status" value="1"/>
</dbReference>